<accession>A0ABN7WLD1</accession>
<dbReference type="Proteomes" id="UP000789901">
    <property type="component" value="Unassembled WGS sequence"/>
</dbReference>
<sequence>RALFVQEFKNKKAIVRVYQAIQEIAMFKNTSPNTAIKEIQSCTTLDWNNENFEK</sequence>
<feature type="non-terminal residue" evidence="1">
    <location>
        <position position="54"/>
    </location>
</feature>
<keyword evidence="2" id="KW-1185">Reference proteome</keyword>
<proteinExistence type="predicted"/>
<name>A0ABN7WLD1_GIGMA</name>
<organism evidence="1 2">
    <name type="scientific">Gigaspora margarita</name>
    <dbReference type="NCBI Taxonomy" id="4874"/>
    <lineage>
        <taxon>Eukaryota</taxon>
        <taxon>Fungi</taxon>
        <taxon>Fungi incertae sedis</taxon>
        <taxon>Mucoromycota</taxon>
        <taxon>Glomeromycotina</taxon>
        <taxon>Glomeromycetes</taxon>
        <taxon>Diversisporales</taxon>
        <taxon>Gigasporaceae</taxon>
        <taxon>Gigaspora</taxon>
    </lineage>
</organism>
<evidence type="ECO:0000313" key="2">
    <source>
        <dbReference type="Proteomes" id="UP000789901"/>
    </source>
</evidence>
<feature type="non-terminal residue" evidence="1">
    <location>
        <position position="1"/>
    </location>
</feature>
<evidence type="ECO:0000313" key="1">
    <source>
        <dbReference type="EMBL" id="CAG8835199.1"/>
    </source>
</evidence>
<comment type="caution">
    <text evidence="1">The sequence shown here is derived from an EMBL/GenBank/DDBJ whole genome shotgun (WGS) entry which is preliminary data.</text>
</comment>
<reference evidence="1 2" key="1">
    <citation type="submission" date="2021-06" db="EMBL/GenBank/DDBJ databases">
        <authorList>
            <person name="Kallberg Y."/>
            <person name="Tangrot J."/>
            <person name="Rosling A."/>
        </authorList>
    </citation>
    <scope>NUCLEOTIDE SEQUENCE [LARGE SCALE GENOMIC DNA]</scope>
    <source>
        <strain evidence="1 2">120-4 pot B 10/14</strain>
    </source>
</reference>
<protein>
    <submittedName>
        <fullName evidence="1">24725_t:CDS:1</fullName>
    </submittedName>
</protein>
<gene>
    <name evidence="1" type="ORF">GMARGA_LOCUS32452</name>
</gene>
<dbReference type="EMBL" id="CAJVQB010051020">
    <property type="protein sequence ID" value="CAG8835199.1"/>
    <property type="molecule type" value="Genomic_DNA"/>
</dbReference>